<evidence type="ECO:0000313" key="4">
    <source>
        <dbReference type="Proteomes" id="UP000682928"/>
    </source>
</evidence>
<dbReference type="AlphaFoldDB" id="A0AA86J0S1"/>
<dbReference type="PANTHER" id="PTHR40269">
    <property type="entry name" value="OUTER MEMBRANE PROTEIN-RELATED"/>
    <property type="match status" value="1"/>
</dbReference>
<gene>
    <name evidence="3" type="ORF">ENKO_35660</name>
</gene>
<feature type="chain" id="PRO_5041695192" evidence="2">
    <location>
        <begin position="21"/>
        <end position="491"/>
    </location>
</feature>
<dbReference type="InterPro" id="IPR021728">
    <property type="entry name" value="DUF3300"/>
</dbReference>
<feature type="compositionally biased region" description="Low complexity" evidence="1">
    <location>
        <begin position="205"/>
        <end position="215"/>
    </location>
</feature>
<evidence type="ECO:0000313" key="3">
    <source>
        <dbReference type="EMBL" id="BCU56972.1"/>
    </source>
</evidence>
<feature type="compositionally biased region" description="Polar residues" evidence="1">
    <location>
        <begin position="446"/>
        <end position="460"/>
    </location>
</feature>
<sequence length="491" mass="53732">MKLSFKPQILMLLCSLGVLAASGALYVKSRTPDAPPAAVAPAAAVTQPAIPAPPPATQTASPVATPAFSTAQIDQWVAPVALYPDALLSQVLMAATYPANVVQAAQWSQDNPTLQGDAAIQAVINQPWDPSVRSLVAFPSLMALMGENPQWVQNLGDAFLAQPKDVMDAVQKLRALAQQTGALTSTPQQKVTTVPAKNSGQAQPAPASSGSTTVVSTPAPTVIKIEPADPEVVYVPSYNPGVVYGYWPTPAYPPVYLPPPPGQQFTDSLVRGLGFSLGVATTYALFSDIDWDDDDDHYHRGYDHNGDNININVNNFNRISGGTLVTHNDRVVWQHNSAFRNTQPSRDAQRQLASKQVNQIARRNNYRGYDTPSTTAARRDAAKAQFSQSTTQQKREAIQARRDNPTAQQQQHREALKARHDNPTPQQQQRRETLQQRQTAPRATALSGNDSRSPSWQAQRQRGEQSRQRLNSQQRSTLREHAADRRELNRR</sequence>
<organism evidence="3 4">
    <name type="scientific">Enterobacter kobei</name>
    <dbReference type="NCBI Taxonomy" id="208224"/>
    <lineage>
        <taxon>Bacteria</taxon>
        <taxon>Pseudomonadati</taxon>
        <taxon>Pseudomonadota</taxon>
        <taxon>Gammaproteobacteria</taxon>
        <taxon>Enterobacterales</taxon>
        <taxon>Enterobacteriaceae</taxon>
        <taxon>Enterobacter</taxon>
        <taxon>Enterobacter cloacae complex</taxon>
    </lineage>
</organism>
<dbReference type="RefSeq" id="WP_088220833.1">
    <property type="nucleotide sequence ID" value="NZ_AP024590.1"/>
</dbReference>
<name>A0AA86J0S1_9ENTR</name>
<feature type="region of interest" description="Disordered" evidence="1">
    <location>
        <begin position="360"/>
        <end position="491"/>
    </location>
</feature>
<dbReference type="PANTHER" id="PTHR40269:SF1">
    <property type="entry name" value="OUTER MEMBRANE PROTEIN"/>
    <property type="match status" value="1"/>
</dbReference>
<dbReference type="Proteomes" id="UP000682928">
    <property type="component" value="Chromosome"/>
</dbReference>
<keyword evidence="2" id="KW-0732">Signal</keyword>
<dbReference type="Pfam" id="PF11737">
    <property type="entry name" value="DUF3300"/>
    <property type="match status" value="1"/>
</dbReference>
<feature type="compositionally biased region" description="Polar residues" evidence="1">
    <location>
        <begin position="181"/>
        <end position="202"/>
    </location>
</feature>
<protein>
    <submittedName>
        <fullName evidence="3">Membrane protein</fullName>
    </submittedName>
</protein>
<evidence type="ECO:0000256" key="1">
    <source>
        <dbReference type="SAM" id="MobiDB-lite"/>
    </source>
</evidence>
<proteinExistence type="predicted"/>
<evidence type="ECO:0000256" key="2">
    <source>
        <dbReference type="SAM" id="SignalP"/>
    </source>
</evidence>
<feature type="signal peptide" evidence="2">
    <location>
        <begin position="1"/>
        <end position="20"/>
    </location>
</feature>
<feature type="compositionally biased region" description="Basic and acidic residues" evidence="1">
    <location>
        <begin position="411"/>
        <end position="422"/>
    </location>
</feature>
<feature type="compositionally biased region" description="Basic and acidic residues" evidence="1">
    <location>
        <begin position="393"/>
        <end position="404"/>
    </location>
</feature>
<accession>A0AA86J0S1</accession>
<reference evidence="3" key="1">
    <citation type="submission" date="2021-04" db="EMBL/GenBank/DDBJ databases">
        <title>Difference and commonality of drug resistance evolution in various bacteria. and drug sensitivity profiles.</title>
        <authorList>
            <person name="Maeda T."/>
            <person name="Shibai A."/>
            <person name="Kawada K."/>
            <person name="Kotani H."/>
            <person name="Tarusawa Y."/>
            <person name="Tanabe K."/>
            <person name="Furusawa C."/>
        </authorList>
    </citation>
    <scope>NUCLEOTIDE SEQUENCE</scope>
    <source>
        <strain evidence="3">JCM 8580</strain>
    </source>
</reference>
<dbReference type="EMBL" id="AP024590">
    <property type="protein sequence ID" value="BCU56972.1"/>
    <property type="molecule type" value="Genomic_DNA"/>
</dbReference>
<feature type="region of interest" description="Disordered" evidence="1">
    <location>
        <begin position="181"/>
        <end position="215"/>
    </location>
</feature>
<feature type="compositionally biased region" description="Basic and acidic residues" evidence="1">
    <location>
        <begin position="477"/>
        <end position="491"/>
    </location>
</feature>